<protein>
    <submittedName>
        <fullName evidence="2">Uncharacterized protein</fullName>
    </submittedName>
</protein>
<keyword evidence="3" id="KW-1185">Reference proteome</keyword>
<reference evidence="2 3" key="1">
    <citation type="journal article" date="2011" name="Front. Microbiol.">
        <title>Genomic signatures of strain selection and enhancement in Bacillus atrophaeus var. globigii, a historical biowarfare simulant.</title>
        <authorList>
            <person name="Gibbons H.S."/>
            <person name="Broomall S.M."/>
            <person name="McNew L.A."/>
            <person name="Daligault H."/>
            <person name="Chapman C."/>
            <person name="Bruce D."/>
            <person name="Karavis M."/>
            <person name="Krepps M."/>
            <person name="McGregor P.A."/>
            <person name="Hong C."/>
            <person name="Park K.H."/>
            <person name="Akmal A."/>
            <person name="Feldman A."/>
            <person name="Lin J.S."/>
            <person name="Chang W.E."/>
            <person name="Higgs B.W."/>
            <person name="Demirev P."/>
            <person name="Lindquist J."/>
            <person name="Liem A."/>
            <person name="Fochler E."/>
            <person name="Read T.D."/>
            <person name="Tapia R."/>
            <person name="Johnson S."/>
            <person name="Bishop-Lilly K.A."/>
            <person name="Detter C."/>
            <person name="Han C."/>
            <person name="Sozhamannan S."/>
            <person name="Rosenzweig C.N."/>
            <person name="Skowronski E.W."/>
        </authorList>
    </citation>
    <scope>NUCLEOTIDE SEQUENCE [LARGE SCALE GENOMIC DNA]</scope>
    <source>
        <strain evidence="2 3">Y4G10-17</strain>
    </source>
</reference>
<comment type="caution">
    <text evidence="2">The sequence shown here is derived from an EMBL/GenBank/DDBJ whole genome shotgun (WGS) entry which is preliminary data.</text>
</comment>
<name>A0A432WI75_9GAMM</name>
<evidence type="ECO:0000256" key="1">
    <source>
        <dbReference type="SAM" id="Phobius"/>
    </source>
</evidence>
<sequence length="147" mass="16298">MEIPTLVLEYIKTLIWPLLILFALVYFKGTIESLLEKLVEINVGGEKGFALKLRAAQKIAHDLSSIEAETPLVPEESNIILSLPDEAFLYLSSLAKKPVKSIYYPASGGELRSLHALADYGVMKQKSMSEFELTEIGQTLVSSLEKL</sequence>
<accession>A0A432WI75</accession>
<dbReference type="EMBL" id="PIPO01000003">
    <property type="protein sequence ID" value="RUO33379.1"/>
    <property type="molecule type" value="Genomic_DNA"/>
</dbReference>
<feature type="transmembrane region" description="Helical" evidence="1">
    <location>
        <begin position="6"/>
        <end position="27"/>
    </location>
</feature>
<keyword evidence="1" id="KW-1133">Transmembrane helix</keyword>
<evidence type="ECO:0000313" key="3">
    <source>
        <dbReference type="Proteomes" id="UP000287823"/>
    </source>
</evidence>
<dbReference type="RefSeq" id="WP_126799086.1">
    <property type="nucleotide sequence ID" value="NZ_PIPO01000003.1"/>
</dbReference>
<evidence type="ECO:0000313" key="2">
    <source>
        <dbReference type="EMBL" id="RUO33379.1"/>
    </source>
</evidence>
<keyword evidence="1" id="KW-0472">Membrane</keyword>
<dbReference type="AlphaFoldDB" id="A0A432WI75"/>
<organism evidence="2 3">
    <name type="scientific">Aliidiomarina soli</name>
    <dbReference type="NCBI Taxonomy" id="1928574"/>
    <lineage>
        <taxon>Bacteria</taxon>
        <taxon>Pseudomonadati</taxon>
        <taxon>Pseudomonadota</taxon>
        <taxon>Gammaproteobacteria</taxon>
        <taxon>Alteromonadales</taxon>
        <taxon>Idiomarinaceae</taxon>
        <taxon>Aliidiomarina</taxon>
    </lineage>
</organism>
<gene>
    <name evidence="2" type="ORF">CWE14_09210</name>
</gene>
<keyword evidence="1" id="KW-0812">Transmembrane</keyword>
<proteinExistence type="predicted"/>
<dbReference type="Proteomes" id="UP000287823">
    <property type="component" value="Unassembled WGS sequence"/>
</dbReference>